<dbReference type="PATRIC" id="fig|742743.3.peg.1912"/>
<dbReference type="AlphaFoldDB" id="H1D2Q7"/>
<dbReference type="EMBL" id="ADLT01000065">
    <property type="protein sequence ID" value="EHO62177.1"/>
    <property type="molecule type" value="Genomic_DNA"/>
</dbReference>
<evidence type="ECO:0000259" key="1">
    <source>
        <dbReference type="Pfam" id="PF06634"/>
    </source>
</evidence>
<feature type="domain" description="DUF1156" evidence="1">
    <location>
        <begin position="9"/>
        <end position="58"/>
    </location>
</feature>
<accession>H1D2Q7</accession>
<dbReference type="Pfam" id="PF06634">
    <property type="entry name" value="DUF1156"/>
    <property type="match status" value="1"/>
</dbReference>
<dbReference type="HOGENOM" id="CLU_007795_2_0_9"/>
<dbReference type="SUPFAM" id="SSF53335">
    <property type="entry name" value="S-adenosyl-L-methionine-dependent methyltransferases"/>
    <property type="match status" value="1"/>
</dbReference>
<keyword evidence="3" id="KW-1185">Reference proteome</keyword>
<sequence length="792" mass="89749">MKKVIETTIPLQELNRSAMTEKTKKNHPRNMHPWWKRSPVYSSAALLAALLWDAPSDEERIEAVQQDLIHLAWGKDYDFWPENEVMYSDREHADGFRDGRYCHDEFDEKILDKWYPGDTYRDSWEWGGIQPTLIHEERPIICDPFCGYGGLELAADKLALSVKAGDLNPVAALLTRAVLELPRFCADWDPINPGIQSDFEAIIGDAGDDLLYYGERLKEKVYKKMASFYPDIALPDGTKAPAYAYVWVRTMKCPNPACGYEMPMAGSFILSEQKGKEFWAEPVWEEGKLHFHVHRGLCPEDKKTNKHGSRGARFICPHCGAITTDQSVIEAGQKGQLHYRMMAVAAETKESRIFVEPDEAQLRAAKARKTKDVPEGRIPDNSRWFSTPRFGMKNFSDLYLPRQMYLLESMCSLLPDVIREIQKDVDHALGNTTPDTRSLEEGGTGSTAYSQALGVYLGLAISYLSDYQSTCCSWDHRKGYLRSSITRNALPMTWVIGEGNPFSTVSGNFDSLVKKIAPGFYYSFVGIRVKEGDTCKTLYPNKIEVKQVNALQISFPKDSVLFTELPYYDHIGYADLSDYYYIWLRKCLKDIYPELFSEKETPKDELSSIPEHYGGNREKALAAYRNGLTQLFTHFYPSASTEYPSLVFFEYQEDEEAPNAENKKAGLSPFGYLLKSIMNSGFMITALWPIRTARAGVAGKSIRTAVVFRKGGEKRPAASKRDFIAALKRELPDILGKAYEGTDDEKDRYIVGLGMGLQIFTSFRSVLNADGSTMTLEEALPILRQTIDRRES</sequence>
<gene>
    <name evidence="2" type="ORF">HMPREF9453_01895</name>
</gene>
<dbReference type="STRING" id="742743.HMPREF9453_01895"/>
<dbReference type="InterPro" id="IPR009537">
    <property type="entry name" value="DUF1156"/>
</dbReference>
<name>H1D2Q7_9FIRM</name>
<proteinExistence type="predicted"/>
<comment type="caution">
    <text evidence="2">The sequence shown here is derived from an EMBL/GenBank/DDBJ whole genome shotgun (WGS) entry which is preliminary data.</text>
</comment>
<protein>
    <recommendedName>
        <fullName evidence="1">DUF1156 domain-containing protein</fullName>
    </recommendedName>
</protein>
<reference evidence="2 3" key="1">
    <citation type="submission" date="2011-11" db="EMBL/GenBank/DDBJ databases">
        <title>The Genome Sequence of Dialister succinatiphilus YIT 11850.</title>
        <authorList>
            <consortium name="The Broad Institute Genome Sequencing Platform"/>
            <person name="Earl A."/>
            <person name="Ward D."/>
            <person name="Feldgarden M."/>
            <person name="Gevers D."/>
            <person name="Morotomi M."/>
            <person name="Young S.K."/>
            <person name="Zeng Q."/>
            <person name="Gargeya S."/>
            <person name="Fitzgerald M."/>
            <person name="Haas B."/>
            <person name="Abouelleil A."/>
            <person name="Alvarado L."/>
            <person name="Arachchi H.M."/>
            <person name="Berlin A."/>
            <person name="Brown A."/>
            <person name="Chapman S.B."/>
            <person name="Dunbar C."/>
            <person name="Gearin G."/>
            <person name="Goldberg J."/>
            <person name="Griggs A."/>
            <person name="Gujja S."/>
            <person name="Heiman D."/>
            <person name="Howarth C."/>
            <person name="Lui A."/>
            <person name="MacDonald P.J.P."/>
            <person name="Montmayeur A."/>
            <person name="Murphy C."/>
            <person name="Neiman D."/>
            <person name="Pearson M."/>
            <person name="Priest M."/>
            <person name="Roberts A."/>
            <person name="Saif S."/>
            <person name="Shea T."/>
            <person name="Sisk P."/>
            <person name="Stolte C."/>
            <person name="Sykes S."/>
            <person name="Wortman J."/>
            <person name="Nusbaum C."/>
            <person name="Birren B."/>
        </authorList>
    </citation>
    <scope>NUCLEOTIDE SEQUENCE [LARGE SCALE GENOMIC DNA]</scope>
    <source>
        <strain evidence="2 3">YIT 11850</strain>
    </source>
</reference>
<organism evidence="2 3">
    <name type="scientific">Dialister succinatiphilus YIT 11850</name>
    <dbReference type="NCBI Taxonomy" id="742743"/>
    <lineage>
        <taxon>Bacteria</taxon>
        <taxon>Bacillati</taxon>
        <taxon>Bacillota</taxon>
        <taxon>Negativicutes</taxon>
        <taxon>Veillonellales</taxon>
        <taxon>Veillonellaceae</taxon>
        <taxon>Dialister</taxon>
    </lineage>
</organism>
<evidence type="ECO:0000313" key="2">
    <source>
        <dbReference type="EMBL" id="EHO62177.1"/>
    </source>
</evidence>
<evidence type="ECO:0000313" key="3">
    <source>
        <dbReference type="Proteomes" id="UP000003277"/>
    </source>
</evidence>
<dbReference type="Proteomes" id="UP000003277">
    <property type="component" value="Unassembled WGS sequence"/>
</dbReference>
<dbReference type="RefSeq" id="WP_008860389.1">
    <property type="nucleotide sequence ID" value="NZ_JH591189.1"/>
</dbReference>
<dbReference type="InterPro" id="IPR029063">
    <property type="entry name" value="SAM-dependent_MTases_sf"/>
</dbReference>
<dbReference type="eggNOG" id="COG1743">
    <property type="taxonomic scope" value="Bacteria"/>
</dbReference>